<evidence type="ECO:0000313" key="1">
    <source>
        <dbReference type="EMBL" id="KAF2558631.1"/>
    </source>
</evidence>
<dbReference type="EMBL" id="QGKW02001940">
    <property type="protein sequence ID" value="KAF2558631.1"/>
    <property type="molecule type" value="Genomic_DNA"/>
</dbReference>
<reference evidence="1" key="1">
    <citation type="submission" date="2019-12" db="EMBL/GenBank/DDBJ databases">
        <title>Genome sequencing and annotation of Brassica cretica.</title>
        <authorList>
            <person name="Studholme D.J."/>
            <person name="Sarris P.F."/>
        </authorList>
    </citation>
    <scope>NUCLEOTIDE SEQUENCE</scope>
    <source>
        <strain evidence="1">PFS-001/15</strain>
        <tissue evidence="1">Leaf</tissue>
    </source>
</reference>
<protein>
    <submittedName>
        <fullName evidence="1">Uncharacterized protein</fullName>
    </submittedName>
</protein>
<comment type="caution">
    <text evidence="1">The sequence shown here is derived from an EMBL/GenBank/DDBJ whole genome shotgun (WGS) entry which is preliminary data.</text>
</comment>
<organism evidence="1 2">
    <name type="scientific">Brassica cretica</name>
    <name type="common">Mustard</name>
    <dbReference type="NCBI Taxonomy" id="69181"/>
    <lineage>
        <taxon>Eukaryota</taxon>
        <taxon>Viridiplantae</taxon>
        <taxon>Streptophyta</taxon>
        <taxon>Embryophyta</taxon>
        <taxon>Tracheophyta</taxon>
        <taxon>Spermatophyta</taxon>
        <taxon>Magnoliopsida</taxon>
        <taxon>eudicotyledons</taxon>
        <taxon>Gunneridae</taxon>
        <taxon>Pentapetalae</taxon>
        <taxon>rosids</taxon>
        <taxon>malvids</taxon>
        <taxon>Brassicales</taxon>
        <taxon>Brassicaceae</taxon>
        <taxon>Brassiceae</taxon>
        <taxon>Brassica</taxon>
    </lineage>
</organism>
<dbReference type="AlphaFoldDB" id="A0A8S9HHB5"/>
<sequence length="75" mass="8743">MYLLNRERTEIKTRTRKSRIRRVRSHMHIWTHKSVINNMSNSILLVVIVRRGLPLLTCRALSNIVGFRNIGAFGA</sequence>
<evidence type="ECO:0000313" key="2">
    <source>
        <dbReference type="Proteomes" id="UP000712281"/>
    </source>
</evidence>
<gene>
    <name evidence="1" type="ORF">F2Q68_00017609</name>
</gene>
<name>A0A8S9HHB5_BRACR</name>
<dbReference type="Proteomes" id="UP000712281">
    <property type="component" value="Unassembled WGS sequence"/>
</dbReference>
<proteinExistence type="predicted"/>
<accession>A0A8S9HHB5</accession>